<protein>
    <submittedName>
        <fullName evidence="2">Uncharacterized protein</fullName>
    </submittedName>
</protein>
<dbReference type="GeneID" id="96871002"/>
<accession>A0A1C7F8P1</accession>
<proteinExistence type="predicted"/>
<evidence type="ECO:0000256" key="1">
    <source>
        <dbReference type="SAM" id="SignalP"/>
    </source>
</evidence>
<dbReference type="AlphaFoldDB" id="A0A1C7F8P1"/>
<name>A0A1C7F8P1_9VIBR</name>
<feature type="chain" id="PRO_5008885522" evidence="1">
    <location>
        <begin position="44"/>
        <end position="212"/>
    </location>
</feature>
<reference evidence="2 3" key="1">
    <citation type="submission" date="2016-07" db="EMBL/GenBank/DDBJ databases">
        <title>Genome sequencing of Vibrio scophthalmi strain VS-05, an isolated from Paralichthys olivaceus.</title>
        <authorList>
            <person name="Han H.-J."/>
        </authorList>
    </citation>
    <scope>NUCLEOTIDE SEQUENCE [LARGE SCALE GENOMIC DNA]</scope>
    <source>
        <strain evidence="2 3">VS-05</strain>
    </source>
</reference>
<keyword evidence="3" id="KW-1185">Reference proteome</keyword>
<gene>
    <name evidence="2" type="ORF">VSVS05_01010</name>
</gene>
<dbReference type="Proteomes" id="UP000092528">
    <property type="component" value="Chromosome 1"/>
</dbReference>
<dbReference type="RefSeq" id="WP_231893154.1">
    <property type="nucleotide sequence ID" value="NZ_CP016414.1"/>
</dbReference>
<keyword evidence="1" id="KW-0732">Signal</keyword>
<dbReference type="EMBL" id="CP016414">
    <property type="protein sequence ID" value="ANU36137.1"/>
    <property type="molecule type" value="Genomic_DNA"/>
</dbReference>
<sequence>MNNSTMSRFTLLRFTLLRKLPFKLPHKLLLVALVALLAGCSNPQIDNAQNKRVLVVAGDGLNSSYDNPNANAFFHEVSKTFATKLGLKLEEFGLESYLFVSNNADTYKDQYQKVINSVLSEGMIDGIVQIKVLHTKDATTNEIALYATYFPTEAWLENCNVKNMQTCRKTTRLAKAGEMKYSITDEKTGEFNQTPIDETVTNMALFVYRAEQ</sequence>
<feature type="signal peptide" evidence="1">
    <location>
        <begin position="1"/>
        <end position="43"/>
    </location>
</feature>
<dbReference type="PATRIC" id="fig|45658.7.peg.973"/>
<organism evidence="2 3">
    <name type="scientific">Vibrio scophthalmi</name>
    <dbReference type="NCBI Taxonomy" id="45658"/>
    <lineage>
        <taxon>Bacteria</taxon>
        <taxon>Pseudomonadati</taxon>
        <taxon>Pseudomonadota</taxon>
        <taxon>Gammaproteobacteria</taxon>
        <taxon>Vibrionales</taxon>
        <taxon>Vibrionaceae</taxon>
        <taxon>Vibrio</taxon>
    </lineage>
</organism>
<evidence type="ECO:0000313" key="3">
    <source>
        <dbReference type="Proteomes" id="UP000092528"/>
    </source>
</evidence>
<evidence type="ECO:0000313" key="2">
    <source>
        <dbReference type="EMBL" id="ANU36137.1"/>
    </source>
</evidence>